<name>A0A550C3L6_9AGAR</name>
<feature type="domain" description="RRM" evidence="13">
    <location>
        <begin position="159"/>
        <end position="212"/>
    </location>
</feature>
<dbReference type="OrthoDB" id="10267654at2759"/>
<evidence type="ECO:0000256" key="10">
    <source>
        <dbReference type="RuleBase" id="RU367108"/>
    </source>
</evidence>
<dbReference type="InterPro" id="IPR000504">
    <property type="entry name" value="RRM_dom"/>
</dbReference>
<dbReference type="InterPro" id="IPR027417">
    <property type="entry name" value="P-loop_NTPase"/>
</dbReference>
<evidence type="ECO:0000256" key="12">
    <source>
        <dbReference type="SAM" id="MobiDB-lite"/>
    </source>
</evidence>
<feature type="domain" description="Mitochondrial escape protein 2 C-terminal" evidence="14">
    <location>
        <begin position="317"/>
        <end position="794"/>
    </location>
</feature>
<dbReference type="InterPro" id="IPR034260">
    <property type="entry name" value="Yme2_RRM"/>
</dbReference>
<evidence type="ECO:0000256" key="6">
    <source>
        <dbReference type="ARBA" id="ARBA00022989"/>
    </source>
</evidence>
<feature type="coiled-coil region" evidence="11">
    <location>
        <begin position="774"/>
        <end position="837"/>
    </location>
</feature>
<proteinExistence type="inferred from homology"/>
<dbReference type="Pfam" id="PF00076">
    <property type="entry name" value="RRM_1"/>
    <property type="match status" value="1"/>
</dbReference>
<comment type="subcellular location">
    <subcellularLocation>
        <location evidence="1 10">Mitochondrion inner membrane</location>
        <topology evidence="1 10">Single-pass membrane protein</topology>
    </subcellularLocation>
</comment>
<evidence type="ECO:0000256" key="2">
    <source>
        <dbReference type="ARBA" id="ARBA00010320"/>
    </source>
</evidence>
<evidence type="ECO:0000313" key="15">
    <source>
        <dbReference type="EMBL" id="TRM59397.1"/>
    </source>
</evidence>
<feature type="region of interest" description="Disordered" evidence="12">
    <location>
        <begin position="478"/>
        <end position="512"/>
    </location>
</feature>
<keyword evidence="16" id="KW-1185">Reference proteome</keyword>
<keyword evidence="10" id="KW-0507">mRNA processing</keyword>
<dbReference type="GO" id="GO:0006397">
    <property type="term" value="P:mRNA processing"/>
    <property type="evidence" value="ECO:0007669"/>
    <property type="project" value="UniProtKB-UniRule"/>
</dbReference>
<keyword evidence="5 10" id="KW-0999">Mitochondrion inner membrane</keyword>
<evidence type="ECO:0000259" key="14">
    <source>
        <dbReference type="Pfam" id="PF10443"/>
    </source>
</evidence>
<keyword evidence="7 10" id="KW-0496">Mitochondrion</keyword>
<dbReference type="GO" id="GO:0005743">
    <property type="term" value="C:mitochondrial inner membrane"/>
    <property type="evidence" value="ECO:0007669"/>
    <property type="project" value="UniProtKB-SubCell"/>
</dbReference>
<dbReference type="SUPFAM" id="SSF54928">
    <property type="entry name" value="RNA-binding domain, RBD"/>
    <property type="match status" value="1"/>
</dbReference>
<keyword evidence="4" id="KW-0812">Transmembrane</keyword>
<evidence type="ECO:0000256" key="8">
    <source>
        <dbReference type="ARBA" id="ARBA00023136"/>
    </source>
</evidence>
<protein>
    <recommendedName>
        <fullName evidence="3 10">Mitochondrial escape protein 2</fullName>
    </recommendedName>
</protein>
<evidence type="ECO:0000256" key="5">
    <source>
        <dbReference type="ARBA" id="ARBA00022792"/>
    </source>
</evidence>
<evidence type="ECO:0000256" key="3">
    <source>
        <dbReference type="ARBA" id="ARBA00020222"/>
    </source>
</evidence>
<reference evidence="15 16" key="1">
    <citation type="journal article" date="2019" name="New Phytol.">
        <title>Comparative genomics reveals unique wood-decay strategies and fruiting body development in the Schizophyllaceae.</title>
        <authorList>
            <person name="Almasi E."/>
            <person name="Sahu N."/>
            <person name="Krizsan K."/>
            <person name="Balint B."/>
            <person name="Kovacs G.M."/>
            <person name="Kiss B."/>
            <person name="Cseklye J."/>
            <person name="Drula E."/>
            <person name="Henrissat B."/>
            <person name="Nagy I."/>
            <person name="Chovatia M."/>
            <person name="Adam C."/>
            <person name="LaButti K."/>
            <person name="Lipzen A."/>
            <person name="Riley R."/>
            <person name="Grigoriev I.V."/>
            <person name="Nagy L.G."/>
        </authorList>
    </citation>
    <scope>NUCLEOTIDE SEQUENCE [LARGE SCALE GENOMIC DNA]</scope>
    <source>
        <strain evidence="15 16">NL-1724</strain>
    </source>
</reference>
<dbReference type="STRING" id="97359.A0A550C3L6"/>
<dbReference type="SUPFAM" id="SSF52540">
    <property type="entry name" value="P-loop containing nucleoside triphosphate hydrolases"/>
    <property type="match status" value="1"/>
</dbReference>
<evidence type="ECO:0000256" key="4">
    <source>
        <dbReference type="ARBA" id="ARBA00022692"/>
    </source>
</evidence>
<dbReference type="CDD" id="cd12433">
    <property type="entry name" value="RRM_Yme2p_like"/>
    <property type="match status" value="1"/>
</dbReference>
<dbReference type="Proteomes" id="UP000320762">
    <property type="component" value="Unassembled WGS sequence"/>
</dbReference>
<evidence type="ECO:0000256" key="7">
    <source>
        <dbReference type="ARBA" id="ARBA00023128"/>
    </source>
</evidence>
<organism evidence="15 16">
    <name type="scientific">Schizophyllum amplum</name>
    <dbReference type="NCBI Taxonomy" id="97359"/>
    <lineage>
        <taxon>Eukaryota</taxon>
        <taxon>Fungi</taxon>
        <taxon>Dikarya</taxon>
        <taxon>Basidiomycota</taxon>
        <taxon>Agaricomycotina</taxon>
        <taxon>Agaricomycetes</taxon>
        <taxon>Agaricomycetidae</taxon>
        <taxon>Agaricales</taxon>
        <taxon>Schizophyllaceae</taxon>
        <taxon>Schizophyllum</taxon>
    </lineage>
</organism>
<dbReference type="PANTHER" id="PTHR32198:SF2">
    <property type="entry name" value="MITOCHONDRIAL ESCAPE PROTEIN 2"/>
    <property type="match status" value="1"/>
</dbReference>
<evidence type="ECO:0000313" key="16">
    <source>
        <dbReference type="Proteomes" id="UP000320762"/>
    </source>
</evidence>
<dbReference type="AlphaFoldDB" id="A0A550C3L6"/>
<dbReference type="PANTHER" id="PTHR32198">
    <property type="entry name" value="MITOCHONDRIAL ESCAPE PROTEIN 2"/>
    <property type="match status" value="1"/>
</dbReference>
<keyword evidence="8" id="KW-0472">Membrane</keyword>
<dbReference type="GO" id="GO:0003723">
    <property type="term" value="F:RNA binding"/>
    <property type="evidence" value="ECO:0007669"/>
    <property type="project" value="UniProtKB-UniRule"/>
</dbReference>
<keyword evidence="6" id="KW-1133">Transmembrane helix</keyword>
<feature type="compositionally biased region" description="Basic and acidic residues" evidence="12">
    <location>
        <begin position="490"/>
        <end position="512"/>
    </location>
</feature>
<evidence type="ECO:0000256" key="9">
    <source>
        <dbReference type="ARBA" id="ARBA00025276"/>
    </source>
</evidence>
<keyword evidence="11" id="KW-0175">Coiled coil</keyword>
<dbReference type="InterPro" id="IPR039627">
    <property type="entry name" value="Yme2_C"/>
</dbReference>
<evidence type="ECO:0000256" key="11">
    <source>
        <dbReference type="SAM" id="Coils"/>
    </source>
</evidence>
<comment type="function">
    <text evidence="9 10">Plays a role in maintaining the mitochondrial genome and in controlling the mtDNA escape. Involved in the regulation of mtDNA nucleotide structure and number. May have a dispensable role in early maturation of pre-rRNA.</text>
</comment>
<gene>
    <name evidence="15" type="ORF">BD626DRAFT_633244</name>
</gene>
<dbReference type="InterPro" id="IPR018850">
    <property type="entry name" value="Mt_escape_2_C"/>
</dbReference>
<keyword evidence="10" id="KW-0694">RNA-binding</keyword>
<accession>A0A550C3L6</accession>
<dbReference type="EMBL" id="VDMD01000028">
    <property type="protein sequence ID" value="TRM59397.1"/>
    <property type="molecule type" value="Genomic_DNA"/>
</dbReference>
<comment type="caution">
    <text evidence="15">The sequence shown here is derived from an EMBL/GenBank/DDBJ whole genome shotgun (WGS) entry which is preliminary data.</text>
</comment>
<sequence>MLSRQACTRILARRTLRPYATEAGLDAQEAWLFVGSIFPVRVGKLDPRYFIGRLREDRLLHNVRSTLSSVRDHSFEILSVEPYHKDGGAFIKFKYVGDEETLSSLERTLKELTRKAGGLQSWTGLKRADIWLVKSRHPWLEDMDRWPSMTLRVEFMGGEVTEEQVFDLFRPYGRIEDIEAPKTSGKFPALSVEYRRYRGATTARNVLYGHEITLPSGGKVRLRPTYEPAMHPYAVRDWLSKHPRIVLPVALFLLGSLTYAIFDPIRSLMVEAKMMNWFDYKEYRLWQWFRENALERLPLAFESKIAEAPAEDAWKERMDAFNAIKTYLNDFPNTIAFVHGPQGSGKTRMVRAVLEPFDRPTLEIDCRELVKAPSDVQMIGSLAKQTGYWPIFTFLNSMSNLIDLASVGMIGQKAGLGSSTPDQLRDILSTVTVSLKRANTSHRDKIVRQTKRHEARQARDKSIAAVWGRISSLWAGENAEPGSIRTMGGNEDHTSADQHREKPAKDKSTGEVKEDMARKVKGSNDAEALQSLPTVLIRNFAGAGAGKDEMLEVLAQWATTLAENKIAHVVILSDNRENSKRLAKAMPTKPLYSVALSDADAATSLSYVKQKLQDIDVEANFSSEQISLIQRLGGRASDLESLVHKVRNGQTVEDAVEDIISRGVAELRKNAFGDDADDAKNLPWSREQAWHVLKQLAKQEAIPYQDLLYNFPFKGNENALRSMEQAELITVGTHNGRPSAVRAGKPVYKWVFERLYHDPIFQAAMDISYNQQVIDKAESTIRSCEEELLRLKEIGLEHGWLGRTPPSERANYLFDKMQSAGRKIVQLERKNVELQKVLARGG</sequence>
<dbReference type="InterPro" id="IPR035979">
    <property type="entry name" value="RBD_domain_sf"/>
</dbReference>
<evidence type="ECO:0000259" key="13">
    <source>
        <dbReference type="Pfam" id="PF00076"/>
    </source>
</evidence>
<evidence type="ECO:0000256" key="1">
    <source>
        <dbReference type="ARBA" id="ARBA00004434"/>
    </source>
</evidence>
<comment type="similarity">
    <text evidence="2 10">Belongs to the YME2 family.</text>
</comment>
<dbReference type="Pfam" id="PF10443">
    <property type="entry name" value="RNA12"/>
    <property type="match status" value="1"/>
</dbReference>